<dbReference type="InterPro" id="IPR051320">
    <property type="entry name" value="Viral_Replic_Matur_Polypro"/>
</dbReference>
<dbReference type="Gene3D" id="3.30.70.270">
    <property type="match status" value="1"/>
</dbReference>
<dbReference type="eggNOG" id="KOG0017">
    <property type="taxonomic scope" value="Eukaryota"/>
</dbReference>
<dbReference type="InterPro" id="IPR043128">
    <property type="entry name" value="Rev_trsase/Diguanyl_cyclase"/>
</dbReference>
<dbReference type="GeneID" id="8107514"/>
<dbReference type="InParanoid" id="B8M7B8"/>
<dbReference type="VEuPathDB" id="FungiDB:TSTA_035640"/>
<reference evidence="4" key="1">
    <citation type="journal article" date="2015" name="Genome Announc.">
        <title>Genome sequence of the AIDS-associated pathogen Penicillium marneffei (ATCC18224) and its near taxonomic relative Talaromyces stipitatus (ATCC10500).</title>
        <authorList>
            <person name="Nierman W.C."/>
            <person name="Fedorova-Abrams N.D."/>
            <person name="Andrianopoulos A."/>
        </authorList>
    </citation>
    <scope>NUCLEOTIDE SEQUENCE [LARGE SCALE GENOMIC DNA]</scope>
    <source>
        <strain evidence="4">ATCC 10500 / CBS 375.48 / QM 6759 / NRRL 1006</strain>
    </source>
</reference>
<name>B8M7B8_TALSN</name>
<dbReference type="Proteomes" id="UP000001745">
    <property type="component" value="Unassembled WGS sequence"/>
</dbReference>
<dbReference type="STRING" id="441959.B8M7B8"/>
<evidence type="ECO:0000259" key="2">
    <source>
        <dbReference type="Pfam" id="PF17919"/>
    </source>
</evidence>
<dbReference type="InterPro" id="IPR000477">
    <property type="entry name" value="RT_dom"/>
</dbReference>
<evidence type="ECO:0000313" key="3">
    <source>
        <dbReference type="EMBL" id="EED20338.1"/>
    </source>
</evidence>
<dbReference type="EMBL" id="EQ962654">
    <property type="protein sequence ID" value="EED20338.1"/>
    <property type="molecule type" value="Genomic_DNA"/>
</dbReference>
<dbReference type="PANTHER" id="PTHR33064:SF37">
    <property type="entry name" value="RIBONUCLEASE H"/>
    <property type="match status" value="1"/>
</dbReference>
<dbReference type="HOGENOM" id="CLU_1571692_0_0_1"/>
<sequence>MEKGLYEWAVTLMGLKRLPTEFVHFMTYVLIQYLNKFVAVYFDDIIVYSKDPNKHEGHVRQVMTTLMEPTHDRTPEKGRRIVWNDKRQKAFDKLKQLVTKALILALNDPEKRKIIRPDASGYALGIAFEQVGSNGIVQTIAFYSRQFTAAEMNYDVHDRELLAIVEAFKQ</sequence>
<feature type="domain" description="Reverse transcriptase/retrotransposon-derived protein RNase H-like" evidence="2">
    <location>
        <begin position="83"/>
        <end position="170"/>
    </location>
</feature>
<keyword evidence="4" id="KW-1185">Reference proteome</keyword>
<organism evidence="3 4">
    <name type="scientific">Talaromyces stipitatus (strain ATCC 10500 / CBS 375.48 / QM 6759 / NRRL 1006)</name>
    <name type="common">Penicillium stipitatum</name>
    <dbReference type="NCBI Taxonomy" id="441959"/>
    <lineage>
        <taxon>Eukaryota</taxon>
        <taxon>Fungi</taxon>
        <taxon>Dikarya</taxon>
        <taxon>Ascomycota</taxon>
        <taxon>Pezizomycotina</taxon>
        <taxon>Eurotiomycetes</taxon>
        <taxon>Eurotiomycetidae</taxon>
        <taxon>Eurotiales</taxon>
        <taxon>Trichocomaceae</taxon>
        <taxon>Talaromyces</taxon>
        <taxon>Talaromyces sect. Talaromyces</taxon>
    </lineage>
</organism>
<dbReference type="AlphaFoldDB" id="B8M7B8"/>
<dbReference type="InterPro" id="IPR041577">
    <property type="entry name" value="RT_RNaseH_2"/>
</dbReference>
<evidence type="ECO:0000259" key="1">
    <source>
        <dbReference type="Pfam" id="PF00078"/>
    </source>
</evidence>
<dbReference type="SUPFAM" id="SSF56672">
    <property type="entry name" value="DNA/RNA polymerases"/>
    <property type="match status" value="1"/>
</dbReference>
<proteinExistence type="predicted"/>
<dbReference type="Pfam" id="PF17919">
    <property type="entry name" value="RT_RNaseH_2"/>
    <property type="match status" value="1"/>
</dbReference>
<evidence type="ECO:0000313" key="4">
    <source>
        <dbReference type="Proteomes" id="UP000001745"/>
    </source>
</evidence>
<dbReference type="RefSeq" id="XP_002480772.1">
    <property type="nucleotide sequence ID" value="XM_002480727.1"/>
</dbReference>
<dbReference type="PANTHER" id="PTHR33064">
    <property type="entry name" value="POL PROTEIN"/>
    <property type="match status" value="1"/>
</dbReference>
<dbReference type="OrthoDB" id="4499277at2759"/>
<dbReference type="OMA" id="RRIVWND"/>
<accession>B8M7B8</accession>
<protein>
    <submittedName>
        <fullName evidence="3">Retrovirus polyprotein, putative</fullName>
    </submittedName>
</protein>
<gene>
    <name evidence="3" type="ORF">TSTA_035640</name>
</gene>
<dbReference type="Pfam" id="PF00078">
    <property type="entry name" value="RVT_1"/>
    <property type="match status" value="1"/>
</dbReference>
<dbReference type="PhylomeDB" id="B8M7B8"/>
<dbReference type="InterPro" id="IPR043502">
    <property type="entry name" value="DNA/RNA_pol_sf"/>
</dbReference>
<feature type="domain" description="Reverse transcriptase" evidence="1">
    <location>
        <begin position="3"/>
        <end position="70"/>
    </location>
</feature>